<dbReference type="EMBL" id="WXYO01000002">
    <property type="protein sequence ID" value="NAS11379.1"/>
    <property type="molecule type" value="Genomic_DNA"/>
</dbReference>
<accession>A0A6L9EA93</accession>
<gene>
    <name evidence="1" type="ORF">GTQ38_05165</name>
</gene>
<evidence type="ECO:0008006" key="3">
    <source>
        <dbReference type="Google" id="ProtNLM"/>
    </source>
</evidence>
<name>A0A6L9EA93_9FLAO</name>
<sequence>MKKNVLFLAFLGLFACKEAPKETKSESQPQELSMKKMEKKFPAELQKVFNAHGSLETWRSYRTLAYEMPKDENSETHTVDLYNRKDRIDTPAYSMGFDGKQVWSLDPDEVYGGDPVFYHNLMFYFYAMPFVLADDGIVYGETEDLVFEGKNYPGIAISYETGIGTSPKDEYYIHYDPDTNQMAWLGYTVTYRTGEKSENVKWIRYNNWNTVGEVSLPASITWYNYEGREIKDARSPVPFENASLEKNARPDAFYAMPEGARVRERGTK</sequence>
<reference evidence="1 2" key="1">
    <citation type="submission" date="2020-01" db="EMBL/GenBank/DDBJ databases">
        <title>Bacteria diversity of Porities sp.</title>
        <authorList>
            <person name="Wang G."/>
        </authorList>
    </citation>
    <scope>NUCLEOTIDE SEQUENCE [LARGE SCALE GENOMIC DNA]</scope>
    <source>
        <strain evidence="1 2">R33</strain>
    </source>
</reference>
<comment type="caution">
    <text evidence="1">The sequence shown here is derived from an EMBL/GenBank/DDBJ whole genome shotgun (WGS) entry which is preliminary data.</text>
</comment>
<dbReference type="RefSeq" id="WP_161434411.1">
    <property type="nucleotide sequence ID" value="NZ_WXYO01000002.1"/>
</dbReference>
<proteinExistence type="predicted"/>
<dbReference type="PROSITE" id="PS51257">
    <property type="entry name" value="PROKAR_LIPOPROTEIN"/>
    <property type="match status" value="1"/>
</dbReference>
<keyword evidence="2" id="KW-1185">Reference proteome</keyword>
<protein>
    <recommendedName>
        <fullName evidence="3">Threonine synthase</fullName>
    </recommendedName>
</protein>
<evidence type="ECO:0000313" key="1">
    <source>
        <dbReference type="EMBL" id="NAS11379.1"/>
    </source>
</evidence>
<dbReference type="Pfam" id="PF20113">
    <property type="entry name" value="DUF6503"/>
    <property type="match status" value="1"/>
</dbReference>
<dbReference type="InterPro" id="IPR045444">
    <property type="entry name" value="DUF6503"/>
</dbReference>
<evidence type="ECO:0000313" key="2">
    <source>
        <dbReference type="Proteomes" id="UP000475249"/>
    </source>
</evidence>
<dbReference type="Proteomes" id="UP000475249">
    <property type="component" value="Unassembled WGS sequence"/>
</dbReference>
<dbReference type="AlphaFoldDB" id="A0A6L9EA93"/>
<organism evidence="1 2">
    <name type="scientific">Poritiphilus flavus</name>
    <dbReference type="NCBI Taxonomy" id="2697053"/>
    <lineage>
        <taxon>Bacteria</taxon>
        <taxon>Pseudomonadati</taxon>
        <taxon>Bacteroidota</taxon>
        <taxon>Flavobacteriia</taxon>
        <taxon>Flavobacteriales</taxon>
        <taxon>Flavobacteriaceae</taxon>
        <taxon>Poritiphilus</taxon>
    </lineage>
</organism>